<organism evidence="1 2">
    <name type="scientific">Cuscuta epithymum</name>
    <dbReference type="NCBI Taxonomy" id="186058"/>
    <lineage>
        <taxon>Eukaryota</taxon>
        <taxon>Viridiplantae</taxon>
        <taxon>Streptophyta</taxon>
        <taxon>Embryophyta</taxon>
        <taxon>Tracheophyta</taxon>
        <taxon>Spermatophyta</taxon>
        <taxon>Magnoliopsida</taxon>
        <taxon>eudicotyledons</taxon>
        <taxon>Gunneridae</taxon>
        <taxon>Pentapetalae</taxon>
        <taxon>asterids</taxon>
        <taxon>lamiids</taxon>
        <taxon>Solanales</taxon>
        <taxon>Convolvulaceae</taxon>
        <taxon>Cuscuteae</taxon>
        <taxon>Cuscuta</taxon>
        <taxon>Cuscuta subgen. Cuscuta</taxon>
    </lineage>
</organism>
<protein>
    <submittedName>
        <fullName evidence="1">Uncharacterized protein</fullName>
    </submittedName>
</protein>
<sequence>MVSPYLGKQTVGFFLCCCCGSVVVEMEESPDEIEVCKILLDLGNVFRESVCRWGCKRRRSSGGGGEFSARNIVKVLSPDTPLSFCPTTESDDNKHSQKRSREEWKREIEGLTHCKEMLIQQLETARVHYDTQRLYNLKLKAMKQEEKRRRQQLLTSSFHKQQEAFVRLIGPARSVAQQLQYPVIVGHKDWFSAQDFANKSMKKAMYAEARRSRMNKLKIRGRRRP</sequence>
<dbReference type="Proteomes" id="UP001152523">
    <property type="component" value="Unassembled WGS sequence"/>
</dbReference>
<dbReference type="AlphaFoldDB" id="A0AAV0DAP0"/>
<reference evidence="1" key="1">
    <citation type="submission" date="2022-07" db="EMBL/GenBank/DDBJ databases">
        <authorList>
            <person name="Macas J."/>
            <person name="Novak P."/>
            <person name="Neumann P."/>
        </authorList>
    </citation>
    <scope>NUCLEOTIDE SEQUENCE</scope>
</reference>
<proteinExistence type="predicted"/>
<gene>
    <name evidence="1" type="ORF">CEPIT_LOCUS13915</name>
</gene>
<dbReference type="PANTHER" id="PTHR37614:SF2">
    <property type="entry name" value="OS02G0121400 PROTEIN"/>
    <property type="match status" value="1"/>
</dbReference>
<evidence type="ECO:0000313" key="2">
    <source>
        <dbReference type="Proteomes" id="UP001152523"/>
    </source>
</evidence>
<evidence type="ECO:0000313" key="1">
    <source>
        <dbReference type="EMBL" id="CAH9096987.1"/>
    </source>
</evidence>
<keyword evidence="2" id="KW-1185">Reference proteome</keyword>
<name>A0AAV0DAP0_9ASTE</name>
<dbReference type="EMBL" id="CAMAPF010000090">
    <property type="protein sequence ID" value="CAH9096987.1"/>
    <property type="molecule type" value="Genomic_DNA"/>
</dbReference>
<accession>A0AAV0DAP0</accession>
<dbReference type="PANTHER" id="PTHR37614">
    <property type="entry name" value="OS02G0121400 PROTEIN"/>
    <property type="match status" value="1"/>
</dbReference>
<comment type="caution">
    <text evidence="1">The sequence shown here is derived from an EMBL/GenBank/DDBJ whole genome shotgun (WGS) entry which is preliminary data.</text>
</comment>